<dbReference type="SMART" id="SM00028">
    <property type="entry name" value="TPR"/>
    <property type="match status" value="6"/>
</dbReference>
<evidence type="ECO:0000259" key="2">
    <source>
        <dbReference type="Pfam" id="PF12770"/>
    </source>
</evidence>
<dbReference type="InterPro" id="IPR024983">
    <property type="entry name" value="CHAT_dom"/>
</dbReference>
<dbReference type="EMBL" id="CAJMWZ010003199">
    <property type="protein sequence ID" value="CAE6470958.1"/>
    <property type="molecule type" value="Genomic_DNA"/>
</dbReference>
<dbReference type="InterPro" id="IPR011990">
    <property type="entry name" value="TPR-like_helical_dom_sf"/>
</dbReference>
<gene>
    <name evidence="3" type="ORF">RDB_LOCUS62610</name>
</gene>
<evidence type="ECO:0000256" key="1">
    <source>
        <dbReference type="SAM" id="MobiDB-lite"/>
    </source>
</evidence>
<comment type="caution">
    <text evidence="3">The sequence shown here is derived from an EMBL/GenBank/DDBJ whole genome shotgun (WGS) entry which is preliminary data.</text>
</comment>
<dbReference type="Proteomes" id="UP000663850">
    <property type="component" value="Unassembled WGS sequence"/>
</dbReference>
<evidence type="ECO:0000313" key="3">
    <source>
        <dbReference type="EMBL" id="CAE6470958.1"/>
    </source>
</evidence>
<dbReference type="Pfam" id="PF12770">
    <property type="entry name" value="CHAT"/>
    <property type="match status" value="1"/>
</dbReference>
<feature type="domain" description="CHAT" evidence="2">
    <location>
        <begin position="1009"/>
        <end position="1289"/>
    </location>
</feature>
<organism evidence="3 4">
    <name type="scientific">Rhizoctonia solani</name>
    <dbReference type="NCBI Taxonomy" id="456999"/>
    <lineage>
        <taxon>Eukaryota</taxon>
        <taxon>Fungi</taxon>
        <taxon>Dikarya</taxon>
        <taxon>Basidiomycota</taxon>
        <taxon>Agaricomycotina</taxon>
        <taxon>Agaricomycetes</taxon>
        <taxon>Cantharellales</taxon>
        <taxon>Ceratobasidiaceae</taxon>
        <taxon>Rhizoctonia</taxon>
    </lineage>
</organism>
<sequence length="1290" mass="143196">MSFFQQLFDTSHSERLTRVIQQESHTHPDGHQDVNSSGGLEPPDALNEASDTGVKGYAVQPVQKSHKVFKLNPAGRLFLLFVSLSYNPSASMEQTCSSDPQSQYLSTIDRMDKMISQEASDMPYVPTEELQRLAEYAQAYMDRFESSKDSGDADIAIDYYVQAISLASDTHTDKPGWYLELGNAYYYRFQRLGREEDIDKAVECQKQATSLIPNSGPIQSASFYDLGVSYNDRFELRDEISDLHDAIDCLVFTNSLTRDAHEGKAERLGYLGNLYQTRFERLGNASDANNAIDCLVKAVSLSSDSDAHKPLILNNIGNSYRDRFNHSGNPSDIRHSIEFLKQSLSLIHEGHEGKPGMLSNLGSSYQSRFEQLGDPGDLDEAIECTCQALLLTPGGGGFNRLAMLNNLGFSYRSRFDYRGTHSDLDRSIDHLVEAIHFVPVGHSFKPVLVNNLGNSYQSRFECLGELSDASHAIGYFLQAVSLTPDGHPEKSGRLNNLGNALCSRFARAGDLSDIDGAIQYLFRAISLTPEHHPDKPKRLNNLAISYRNRFLYSNELSDVNNAIDCLVEAISLTPNDKTGKPSMLNNLGNAYQNRLQYLGEVSDAHKAIECLAQAISLTPNDHAEKSVVLTNLGNAYRGRFEQQHQHSDISESIDYLLRALELTPEKHARRPVTLQSLGGSYQTRFRLLGTPLDIKYAIEYHTQAVALTQDSDARKPSMLIELGNSYHDRLGHLLEPRDLENAIICFQRASESSAGPPYTMLKASRQWARLAYKHQVSDPLTAYKRALELIPQIIWIDATIDQRYRLVREIGDLAVEAASCAILLKDFDHALEWLEQGRSIVWNQILKLRDPFDKISASDPTLAQALGEVGRELEKAGSRVSAKLLWANYNSDIAVEARRHRHLASEWDRLLRQARCLPGCESFLQPQRAKELKRVAKDGPVVVINIYEKHCDGLIILPGNNQISHIPLKDFSRTKATNISEQLGPLIGHRGSTRLQAPARSGSARVWEESLRTLWSDVAKPVLDFLGCTNGLSNEKLPHVTWCTTGRLSFLPLHAAGSYNQSSANVFDLVVSSYTPTLSALLLPSSSVPALGTGVLAIGQEETPGFASLPYTQDELRTLKGLCKSVDYMELSGNDATTKAVIDGMEKYSWVHLACHATQHVAYPTHSAFHLCDGSLNLLNITQKAFKNKGLAFLSACHTAAGDKKLPDEAVHLAAGMLMAGYPSVIATMWSMRDIDGPEMAAQIYTELLKDGELDYTGAARALHGAVKKLRDRVGVTLFSRWMPFVHFGS</sequence>
<accession>A0A8H3BZ64</accession>
<dbReference type="SUPFAM" id="SSF48452">
    <property type="entry name" value="TPR-like"/>
    <property type="match status" value="2"/>
</dbReference>
<name>A0A8H3BZ64_9AGAM</name>
<proteinExistence type="predicted"/>
<protein>
    <recommendedName>
        <fullName evidence="2">CHAT domain-containing protein</fullName>
    </recommendedName>
</protein>
<dbReference type="PANTHER" id="PTHR19959:SF119">
    <property type="entry name" value="FUNGAL LIPASE-LIKE DOMAIN-CONTAINING PROTEIN"/>
    <property type="match status" value="1"/>
</dbReference>
<dbReference type="SUPFAM" id="SSF81901">
    <property type="entry name" value="HCP-like"/>
    <property type="match status" value="2"/>
</dbReference>
<dbReference type="PANTHER" id="PTHR19959">
    <property type="entry name" value="KINESIN LIGHT CHAIN"/>
    <property type="match status" value="1"/>
</dbReference>
<reference evidence="3" key="1">
    <citation type="submission" date="2021-01" db="EMBL/GenBank/DDBJ databases">
        <authorList>
            <person name="Kaushik A."/>
        </authorList>
    </citation>
    <scope>NUCLEOTIDE SEQUENCE</scope>
    <source>
        <strain evidence="3">Type strain: AG8-Rh-89/</strain>
    </source>
</reference>
<evidence type="ECO:0000313" key="4">
    <source>
        <dbReference type="Proteomes" id="UP000663850"/>
    </source>
</evidence>
<dbReference type="InterPro" id="IPR019734">
    <property type="entry name" value="TPR_rpt"/>
</dbReference>
<feature type="region of interest" description="Disordered" evidence="1">
    <location>
        <begin position="24"/>
        <end position="51"/>
    </location>
</feature>
<dbReference type="Gene3D" id="1.25.40.10">
    <property type="entry name" value="Tetratricopeptide repeat domain"/>
    <property type="match status" value="4"/>
</dbReference>